<reference evidence="3" key="1">
    <citation type="submission" date="2020-02" db="EMBL/GenBank/DDBJ databases">
        <authorList>
            <person name="Meier V. D."/>
        </authorList>
    </citation>
    <scope>NUCLEOTIDE SEQUENCE</scope>
    <source>
        <strain evidence="3">AVDCRST_MAG76</strain>
    </source>
</reference>
<feature type="transmembrane region" description="Helical" evidence="2">
    <location>
        <begin position="152"/>
        <end position="173"/>
    </location>
</feature>
<dbReference type="AlphaFoldDB" id="A0A6J4H559"/>
<proteinExistence type="predicted"/>
<dbReference type="GO" id="GO:0008444">
    <property type="term" value="F:CDP-diacylglycerol-glycerol-3-phosphate 3-phosphatidyltransferase activity"/>
    <property type="evidence" value="ECO:0007669"/>
    <property type="project" value="UniProtKB-EC"/>
</dbReference>
<evidence type="ECO:0000256" key="1">
    <source>
        <dbReference type="SAM" id="MobiDB-lite"/>
    </source>
</evidence>
<keyword evidence="2" id="KW-1133">Transmembrane helix</keyword>
<dbReference type="GO" id="GO:0016020">
    <property type="term" value="C:membrane"/>
    <property type="evidence" value="ECO:0007669"/>
    <property type="project" value="InterPro"/>
</dbReference>
<feature type="transmembrane region" description="Helical" evidence="2">
    <location>
        <begin position="31"/>
        <end position="60"/>
    </location>
</feature>
<feature type="compositionally biased region" description="Basic and acidic residues" evidence="1">
    <location>
        <begin position="258"/>
        <end position="268"/>
    </location>
</feature>
<dbReference type="EMBL" id="CADCSZ010000009">
    <property type="protein sequence ID" value="CAA9211647.1"/>
    <property type="molecule type" value="Genomic_DNA"/>
</dbReference>
<feature type="transmembrane region" description="Helical" evidence="2">
    <location>
        <begin position="113"/>
        <end position="132"/>
    </location>
</feature>
<dbReference type="InterPro" id="IPR043130">
    <property type="entry name" value="CDP-OH_PTrfase_TM_dom"/>
</dbReference>
<dbReference type="Pfam" id="PF01066">
    <property type="entry name" value="CDP-OH_P_transf"/>
    <property type="match status" value="1"/>
</dbReference>
<dbReference type="EC" id="2.7.8.5" evidence="3"/>
<keyword evidence="2" id="KW-0472">Membrane</keyword>
<evidence type="ECO:0000313" key="3">
    <source>
        <dbReference type="EMBL" id="CAA9211647.1"/>
    </source>
</evidence>
<accession>A0A6J4H559</accession>
<protein>
    <submittedName>
        <fullName evidence="3">CDP-diacylglycerol--glycerol-3-phosphate 3-phosphatidyltransferase</fullName>
        <ecNumber evidence="3">2.7.8.5</ecNumber>
    </submittedName>
</protein>
<dbReference type="GO" id="GO:0008654">
    <property type="term" value="P:phospholipid biosynthetic process"/>
    <property type="evidence" value="ECO:0007669"/>
    <property type="project" value="InterPro"/>
</dbReference>
<evidence type="ECO:0000256" key="2">
    <source>
        <dbReference type="SAM" id="Phobius"/>
    </source>
</evidence>
<sequence length="275" mass="30021">MFDGRFRHGVDKRTGPVAVVVRRTGLTADHLTVLGLVMAVAAAVTIGSGRLLLGLVLFVLSAIPDLLDGPVAKASGTASVRGAFFDSTADRVTDALVLGGIAWHLQDARGGHWAMLAFAVLGVSTLVSYQRAKAESLGFDARGGLMERAERIIALCLGLLVPVLLVPVLWVMLALTAVTAVQRFVKVWRQASVARVTELAARGVEVPEPKLFRATRDGVEREPFEVRLQAWRDANAATRAARRQRRVAANNREPLGSRWRERRSDRPTRPRRTRP</sequence>
<gene>
    <name evidence="3" type="ORF">AVDCRST_MAG76-166</name>
</gene>
<feature type="region of interest" description="Disordered" evidence="1">
    <location>
        <begin position="241"/>
        <end position="275"/>
    </location>
</feature>
<keyword evidence="3" id="KW-0808">Transferase</keyword>
<name>A0A6J4H559_9ACTN</name>
<keyword evidence="2" id="KW-0812">Transmembrane</keyword>
<dbReference type="InterPro" id="IPR000462">
    <property type="entry name" value="CDP-OH_P_trans"/>
</dbReference>
<dbReference type="Gene3D" id="1.20.120.1760">
    <property type="match status" value="1"/>
</dbReference>
<organism evidence="3">
    <name type="scientific">uncultured Acidimicrobiales bacterium</name>
    <dbReference type="NCBI Taxonomy" id="310071"/>
    <lineage>
        <taxon>Bacteria</taxon>
        <taxon>Bacillati</taxon>
        <taxon>Actinomycetota</taxon>
        <taxon>Acidimicrobiia</taxon>
        <taxon>Acidimicrobiales</taxon>
        <taxon>environmental samples</taxon>
    </lineage>
</organism>